<gene>
    <name evidence="9" type="ORF">GCM10009759_33610</name>
</gene>
<dbReference type="Proteomes" id="UP001500897">
    <property type="component" value="Unassembled WGS sequence"/>
</dbReference>
<dbReference type="SUPFAM" id="SSF160964">
    <property type="entry name" value="MalF N-terminal region-like"/>
    <property type="match status" value="1"/>
</dbReference>
<keyword evidence="6 7" id="KW-0472">Membrane</keyword>
<dbReference type="RefSeq" id="WP_344552954.1">
    <property type="nucleotide sequence ID" value="NZ_BAAANS010000020.1"/>
</dbReference>
<feature type="transmembrane region" description="Helical" evidence="7">
    <location>
        <begin position="170"/>
        <end position="191"/>
    </location>
</feature>
<evidence type="ECO:0000256" key="4">
    <source>
        <dbReference type="ARBA" id="ARBA00022692"/>
    </source>
</evidence>
<dbReference type="Pfam" id="PF00528">
    <property type="entry name" value="BPD_transp_1"/>
    <property type="match status" value="1"/>
</dbReference>
<feature type="transmembrane region" description="Helical" evidence="7">
    <location>
        <begin position="212"/>
        <end position="233"/>
    </location>
</feature>
<proteinExistence type="inferred from homology"/>
<evidence type="ECO:0000313" key="10">
    <source>
        <dbReference type="Proteomes" id="UP001500897"/>
    </source>
</evidence>
<feature type="transmembrane region" description="Helical" evidence="7">
    <location>
        <begin position="286"/>
        <end position="308"/>
    </location>
</feature>
<evidence type="ECO:0000313" key="9">
    <source>
        <dbReference type="EMBL" id="GAA2100617.1"/>
    </source>
</evidence>
<dbReference type="PROSITE" id="PS50928">
    <property type="entry name" value="ABC_TM1"/>
    <property type="match status" value="1"/>
</dbReference>
<evidence type="ECO:0000256" key="5">
    <source>
        <dbReference type="ARBA" id="ARBA00022989"/>
    </source>
</evidence>
<feature type="transmembrane region" description="Helical" evidence="7">
    <location>
        <begin position="23"/>
        <end position="43"/>
    </location>
</feature>
<evidence type="ECO:0000256" key="6">
    <source>
        <dbReference type="ARBA" id="ARBA00023136"/>
    </source>
</evidence>
<keyword evidence="4 7" id="KW-0812">Transmembrane</keyword>
<feature type="transmembrane region" description="Helical" evidence="7">
    <location>
        <begin position="119"/>
        <end position="139"/>
    </location>
</feature>
<sequence length="318" mass="35090">MALVHSTVPPALRRKRRRERARTLAFLSPWLVGFGFFFLYPLVSTVYFSFMHYDGFTAPTFAGLQNWTYVLTDYPSFWKGMGNTLWLVVVMVSLRVVFGLGIGMLIIKVKSGAGFFRTAFYLPYLAPPVAATMAFAFLLNPGTGPVNHLLGELGLPQPGWFTDPSWSKPALTMLAVWGIGDLMVIFMAALLDVPTEQYEAAELDGAGSFQRFRYVTLPNISPIVMFAVVTGVIQTMQYYTQAIVAGKVASGVIGGSGQQFEPGYPHGSTWTLPQMVYNLGFQRFDTGSACVVAVILFALSMAFTSILLRRKSGFMNED</sequence>
<keyword evidence="5 7" id="KW-1133">Transmembrane helix</keyword>
<keyword evidence="2 7" id="KW-0813">Transport</keyword>
<dbReference type="InterPro" id="IPR051393">
    <property type="entry name" value="ABC_transporter_permease"/>
</dbReference>
<protein>
    <submittedName>
        <fullName evidence="9">Sugar ABC transporter permease</fullName>
    </submittedName>
</protein>
<dbReference type="CDD" id="cd06261">
    <property type="entry name" value="TM_PBP2"/>
    <property type="match status" value="1"/>
</dbReference>
<keyword evidence="10" id="KW-1185">Reference proteome</keyword>
<dbReference type="InterPro" id="IPR035906">
    <property type="entry name" value="MetI-like_sf"/>
</dbReference>
<dbReference type="SUPFAM" id="SSF161098">
    <property type="entry name" value="MetI-like"/>
    <property type="match status" value="1"/>
</dbReference>
<organism evidence="9 10">
    <name type="scientific">Kitasatospora saccharophila</name>
    <dbReference type="NCBI Taxonomy" id="407973"/>
    <lineage>
        <taxon>Bacteria</taxon>
        <taxon>Bacillati</taxon>
        <taxon>Actinomycetota</taxon>
        <taxon>Actinomycetes</taxon>
        <taxon>Kitasatosporales</taxon>
        <taxon>Streptomycetaceae</taxon>
        <taxon>Kitasatospora</taxon>
    </lineage>
</organism>
<evidence type="ECO:0000259" key="8">
    <source>
        <dbReference type="PROSITE" id="PS50928"/>
    </source>
</evidence>
<feature type="domain" description="ABC transmembrane type-1" evidence="8">
    <location>
        <begin position="81"/>
        <end position="307"/>
    </location>
</feature>
<keyword evidence="3" id="KW-1003">Cell membrane</keyword>
<evidence type="ECO:0000256" key="3">
    <source>
        <dbReference type="ARBA" id="ARBA00022475"/>
    </source>
</evidence>
<reference evidence="10" key="1">
    <citation type="journal article" date="2019" name="Int. J. Syst. Evol. Microbiol.">
        <title>The Global Catalogue of Microorganisms (GCM) 10K type strain sequencing project: providing services to taxonomists for standard genome sequencing and annotation.</title>
        <authorList>
            <consortium name="The Broad Institute Genomics Platform"/>
            <consortium name="The Broad Institute Genome Sequencing Center for Infectious Disease"/>
            <person name="Wu L."/>
            <person name="Ma J."/>
        </authorList>
    </citation>
    <scope>NUCLEOTIDE SEQUENCE [LARGE SCALE GENOMIC DNA]</scope>
    <source>
        <strain evidence="10">JCM 14559</strain>
    </source>
</reference>
<dbReference type="PANTHER" id="PTHR30193">
    <property type="entry name" value="ABC TRANSPORTER PERMEASE PROTEIN"/>
    <property type="match status" value="1"/>
</dbReference>
<name>A0ABP5III5_9ACTN</name>
<evidence type="ECO:0000256" key="2">
    <source>
        <dbReference type="ARBA" id="ARBA00022448"/>
    </source>
</evidence>
<comment type="caution">
    <text evidence="9">The sequence shown here is derived from an EMBL/GenBank/DDBJ whole genome shotgun (WGS) entry which is preliminary data.</text>
</comment>
<dbReference type="EMBL" id="BAAANS010000020">
    <property type="protein sequence ID" value="GAA2100617.1"/>
    <property type="molecule type" value="Genomic_DNA"/>
</dbReference>
<evidence type="ECO:0000256" key="1">
    <source>
        <dbReference type="ARBA" id="ARBA00004651"/>
    </source>
</evidence>
<dbReference type="Gene3D" id="1.10.3720.10">
    <property type="entry name" value="MetI-like"/>
    <property type="match status" value="1"/>
</dbReference>
<evidence type="ECO:0000256" key="7">
    <source>
        <dbReference type="RuleBase" id="RU363032"/>
    </source>
</evidence>
<comment type="subcellular location">
    <subcellularLocation>
        <location evidence="1 7">Cell membrane</location>
        <topology evidence="1 7">Multi-pass membrane protein</topology>
    </subcellularLocation>
</comment>
<comment type="similarity">
    <text evidence="7">Belongs to the binding-protein-dependent transport system permease family.</text>
</comment>
<dbReference type="InterPro" id="IPR000515">
    <property type="entry name" value="MetI-like"/>
</dbReference>
<feature type="transmembrane region" description="Helical" evidence="7">
    <location>
        <begin position="85"/>
        <end position="107"/>
    </location>
</feature>
<accession>A0ABP5III5</accession>
<dbReference type="PANTHER" id="PTHR30193:SF1">
    <property type="entry name" value="ABC TRANSPORTER PERMEASE PROTEIN YESP-RELATED"/>
    <property type="match status" value="1"/>
</dbReference>